<sequence>MMPSPPGRLLSCQEPCPSARVGSPPAETFRTVSPTSSQFRQETFPILQQAYLDSSSGTYFQYNQVTLVNNAQLLDQYDACRLDLEVKGYNQDELAESFAFLLFETEDQAKAVCEEGLKVGSSDITTLGDPLKGVYLCKYSDFLHPKPWYHGKCGFIVIFKIIKGRVKSMIENYTADLTEPSVGYNCHVSINSDTVSSITSHFQAFELTQYYLYEFGHCDVLQRPRQIYPYAIVAFQYSDSKYIMADSAKTELPTKLEIEYVMSIGELKSKLPQGVFEREKYKFKEVCLEGFYCSWYELVADIEGGEALWLDPLINELEEKKLAVVKCLNDQGLLILFSESVSNPTSGGSQATHDTLLALFIFKTPRISHLKETNQVMRTLVQNRITPLLPGYMYAVTTGLTSTDTPSIPWNKVVEDQLVEYFKTTSKQSKRRGVAKGHHSPVSVRTGSKKGEPPIPGDSRGTRISQLSPYFANPANYLLPVSRVLKLKGNALKLCQNSGAKPKVLCQSSASEPQPPNAGSPRVTRVSRPKKVQGKHALPVGLPVPRVPSQSEITVKAPSQNQANGQPGKTVGRGNSVSKPIAGSKVSNRAKRKAAKPLQVLASPDCTVSNNAASVPSARSVRNNKRSRAQSTKGLSTESPTPPKLNTKRPKTAAAPPQTSAAGRADSNCVDTGMTALDKVPSQYTETVCVTGINTQQVSRYGVCTWNIVGNVSDNEPASLQPLSLCAGLGLSRKKKAPEVNRQPSQEGVDNKVVQTDALSILADLAINSAIAAVATPKQRCTLTLHQASGTCATAESSPVGIGEQLNHCSNLLDNHSDGLPNTELRAKNIMSWAAESHNEGGGEFSESWVALSSVSSSMESPPCAAPASSKLETSKVPKCQSRVAKESAHRSSATPRSSHPLGDHSYSRPPRDREPACSAVDNPVSSESESGVCQSISKHGQNESRDSAVSGTSHISQSQTDLGSKDEERTLVGRVLPFRREDPCWTNDTNIVSAPLKSNGALGRSDQVTDCTIADSSQSRFDEDFQCSRHVHEEKDTVKVTFEWKGPYLYQWDSKYTNDSLEKSVNRALHGPWDPTIQETMKEVKLILHMWIGLFYTKSSEMLQTSIRQVQERYGTLEPAAGDLHTELTAVGQPAFSESGSESATSEMQQTAEVIISSVIKRIEKKSNLVTSCDGETLPCATSQPNEEHPLGDESASSNDNIQSPEALGCSGGLQDSAHISSGQECEQEPTNNLHAAGLEQENQEPNLSLKLTSLTDDRNMTDLVQYKDVQDAVDGSLAERNLVDSNQADNRENASVIKQTDNTQQHGLDDSEAMESESPLPQPSTCTVSVVEKPRSVDNVDNPELESTEVEIIRQSSVIKEMLDIQLPAKEPAQSTEGLNLRNASASPNCEKVDNHSENRLQTEQLDNLASLEDVENTTSTEDLGAIKDTVANERSMPQDTFNGVDHIDTASQSSPLTIDVPSHTRTLNSSESCNVIIPNNDQTVDTSYPMHNTSGPSVKESTCSYIESCASDHLFRDVTETQRKRGIRRLVSDGEITSDSNPECLDNVKSRSPSDELRRQLKPQVIFNQNCACNLKAQQKQELVWSKDFIAPSERYDGRTESAFTLRDFSEGSDIKISLVAREFSGSKKVSRITCNASSQKIKRKRNAHRETSDDRGSEDGDFGVNWNSQSGLLRVRNVDVNHSPEVLVGEMSDSDAPVPLTVKIPDLFGRPKVYRNFTVTAETRWKSDQPTRRRWITRTCCDWQRGRTATHPSGKCDWNANHCRNTSSIEKILNLEYINFSRDLKSVVNRATAGPFTSHFSSSRDGNRTALKKRSIQMVSSGRLTGRRNPLTVTISCRNVDQCNGRQLPNKTWTPCWTNGGDETLQRETDAFSRLKCYTSFMSSRKRPCSQTHVIRDSVERADRMPRKSCCTREKGSPLADELLNAKRKEYKELQGDGRKRTDPFLCLITELCSDLHQNLSEVVKESWKGTFKFYVFETNSDPFFKEIKECLTNEGHVEIGLLDLSVIQPHHCGKVLVIIRNEDISGHLHQISSVLEQLSAERAWKWMVHFKELKKLKEMAREDHTAKRKVSLLTRKITENLVEVLPFHACDSRSKEKPDYLSCLVKLQVQKISSRFAVFLTGKPENQDVFAQSGILVTDVNHFTKSLRMLTTPTQDSLVTENALVVEGDHYSEIHLEPSYGKNKVTQNLQMPSTLF</sequence>
<dbReference type="Proteomes" id="UP000287033">
    <property type="component" value="Unassembled WGS sequence"/>
</dbReference>
<comment type="caution">
    <text evidence="5">The sequence shown here is derived from an EMBL/GenBank/DDBJ whole genome shotgun (WGS) entry which is preliminary data.</text>
</comment>
<feature type="compositionally biased region" description="Polar residues" evidence="2">
    <location>
        <begin position="629"/>
        <end position="639"/>
    </location>
</feature>
<feature type="region of interest" description="Disordered" evidence="2">
    <location>
        <begin position="1373"/>
        <end position="1399"/>
    </location>
</feature>
<dbReference type="OMA" id="NVKKKWW"/>
<comment type="similarity">
    <text evidence="1">Belongs to the TASOR family.</text>
</comment>
<dbReference type="Pfam" id="PF12509">
    <property type="entry name" value="DUF3715"/>
    <property type="match status" value="1"/>
</dbReference>
<feature type="compositionally biased region" description="Polar residues" evidence="2">
    <location>
        <begin position="548"/>
        <end position="578"/>
    </location>
</feature>
<feature type="domain" description="TASOR PIN" evidence="4">
    <location>
        <begin position="2031"/>
        <end position="2152"/>
    </location>
</feature>
<feature type="compositionally biased region" description="Polar residues" evidence="2">
    <location>
        <begin position="1219"/>
        <end position="1232"/>
    </location>
</feature>
<evidence type="ECO:0000259" key="4">
    <source>
        <dbReference type="Pfam" id="PF24630"/>
    </source>
</evidence>
<dbReference type="GO" id="GO:0005654">
    <property type="term" value="C:nucleoplasm"/>
    <property type="evidence" value="ECO:0007669"/>
    <property type="project" value="TreeGrafter"/>
</dbReference>
<feature type="compositionally biased region" description="Polar residues" evidence="2">
    <location>
        <begin position="948"/>
        <end position="963"/>
    </location>
</feature>
<evidence type="ECO:0000256" key="2">
    <source>
        <dbReference type="SAM" id="MobiDB-lite"/>
    </source>
</evidence>
<feature type="domain" description="TASOR pseudo-PARP" evidence="3">
    <location>
        <begin position="87"/>
        <end position="229"/>
    </location>
</feature>
<proteinExistence type="inferred from homology"/>
<dbReference type="InterPro" id="IPR056242">
    <property type="entry name" value="PIN_TASOR"/>
</dbReference>
<feature type="compositionally biased region" description="Basic and acidic residues" evidence="2">
    <location>
        <begin position="902"/>
        <end position="916"/>
    </location>
</feature>
<feature type="region of interest" description="Disordered" evidence="2">
    <location>
        <begin position="860"/>
        <end position="967"/>
    </location>
</feature>
<evidence type="ECO:0000313" key="6">
    <source>
        <dbReference type="Proteomes" id="UP000287033"/>
    </source>
</evidence>
<evidence type="ECO:0000313" key="5">
    <source>
        <dbReference type="EMBL" id="GCC38428.1"/>
    </source>
</evidence>
<dbReference type="EMBL" id="BEZZ01001180">
    <property type="protein sequence ID" value="GCC38428.1"/>
    <property type="molecule type" value="Genomic_DNA"/>
</dbReference>
<gene>
    <name evidence="5" type="ORF">chiPu_0016942</name>
</gene>
<organism evidence="5 6">
    <name type="scientific">Chiloscyllium punctatum</name>
    <name type="common">Brownbanded bambooshark</name>
    <name type="synonym">Hemiscyllium punctatum</name>
    <dbReference type="NCBI Taxonomy" id="137246"/>
    <lineage>
        <taxon>Eukaryota</taxon>
        <taxon>Metazoa</taxon>
        <taxon>Chordata</taxon>
        <taxon>Craniata</taxon>
        <taxon>Vertebrata</taxon>
        <taxon>Chondrichthyes</taxon>
        <taxon>Elasmobranchii</taxon>
        <taxon>Galeomorphii</taxon>
        <taxon>Galeoidea</taxon>
        <taxon>Orectolobiformes</taxon>
        <taxon>Hemiscylliidae</taxon>
        <taxon>Chiloscyllium</taxon>
    </lineage>
</organism>
<feature type="compositionally biased region" description="Polar residues" evidence="2">
    <location>
        <begin position="924"/>
        <end position="940"/>
    </location>
</feature>
<keyword evidence="6" id="KW-1185">Reference proteome</keyword>
<reference evidence="5 6" key="1">
    <citation type="journal article" date="2018" name="Nat. Ecol. Evol.">
        <title>Shark genomes provide insights into elasmobranch evolution and the origin of vertebrates.</title>
        <authorList>
            <person name="Hara Y"/>
            <person name="Yamaguchi K"/>
            <person name="Onimaru K"/>
            <person name="Kadota M"/>
            <person name="Koyanagi M"/>
            <person name="Keeley SD"/>
            <person name="Tatsumi K"/>
            <person name="Tanaka K"/>
            <person name="Motone F"/>
            <person name="Kageyama Y"/>
            <person name="Nozu R"/>
            <person name="Adachi N"/>
            <person name="Nishimura O"/>
            <person name="Nakagawa R"/>
            <person name="Tanegashima C"/>
            <person name="Kiyatake I"/>
            <person name="Matsumoto R"/>
            <person name="Murakumo K"/>
            <person name="Nishida K"/>
            <person name="Terakita A"/>
            <person name="Kuratani S"/>
            <person name="Sato K"/>
            <person name="Hyodo S Kuraku.S."/>
        </authorList>
    </citation>
    <scope>NUCLEOTIDE SEQUENCE [LARGE SCALE GENOMIC DNA]</scope>
</reference>
<feature type="region of interest" description="Disordered" evidence="2">
    <location>
        <begin position="425"/>
        <end position="462"/>
    </location>
</feature>
<feature type="compositionally biased region" description="Basic and acidic residues" evidence="2">
    <location>
        <begin position="1652"/>
        <end position="1662"/>
    </location>
</feature>
<feature type="region of interest" description="Disordered" evidence="2">
    <location>
        <begin position="506"/>
        <end position="669"/>
    </location>
</feature>
<evidence type="ECO:0000259" key="3">
    <source>
        <dbReference type="Pfam" id="PF12509"/>
    </source>
</evidence>
<dbReference type="OrthoDB" id="5960959at2759"/>
<dbReference type="PANTHER" id="PTHR16207">
    <property type="entry name" value="SET DOMAIN-CONTAINING PROTEIN"/>
    <property type="match status" value="1"/>
</dbReference>
<feature type="compositionally biased region" description="Polar residues" evidence="2">
    <location>
        <begin position="1375"/>
        <end position="1390"/>
    </location>
</feature>
<name>A0A401T706_CHIPU</name>
<feature type="compositionally biased region" description="Polar residues" evidence="2">
    <location>
        <begin position="1298"/>
        <end position="1308"/>
    </location>
</feature>
<dbReference type="PANTHER" id="PTHR16207:SF10">
    <property type="entry name" value="PROTEIN TASOR 2"/>
    <property type="match status" value="1"/>
</dbReference>
<feature type="compositionally biased region" description="Basic residues" evidence="2">
    <location>
        <begin position="525"/>
        <end position="534"/>
    </location>
</feature>
<dbReference type="InterPro" id="IPR022188">
    <property type="entry name" value="TASOR_DUF3715"/>
</dbReference>
<accession>A0A401T706</accession>
<evidence type="ECO:0000256" key="1">
    <source>
        <dbReference type="ARBA" id="ARBA00008058"/>
    </source>
</evidence>
<feature type="region of interest" description="Disordered" evidence="2">
    <location>
        <begin position="1"/>
        <end position="26"/>
    </location>
</feature>
<protein>
    <submittedName>
        <fullName evidence="5">Uncharacterized protein</fullName>
    </submittedName>
</protein>
<dbReference type="Pfam" id="PF24630">
    <property type="entry name" value="PIN_TASOR"/>
    <property type="match status" value="1"/>
</dbReference>
<dbReference type="GO" id="GO:0045814">
    <property type="term" value="P:negative regulation of gene expression, epigenetic"/>
    <property type="evidence" value="ECO:0007669"/>
    <property type="project" value="InterPro"/>
</dbReference>
<feature type="compositionally biased region" description="Basic residues" evidence="2">
    <location>
        <begin position="428"/>
        <end position="439"/>
    </location>
</feature>
<feature type="region of interest" description="Disordered" evidence="2">
    <location>
        <begin position="1639"/>
        <end position="1666"/>
    </location>
</feature>
<feature type="region of interest" description="Disordered" evidence="2">
    <location>
        <begin position="1282"/>
        <end position="1329"/>
    </location>
</feature>
<feature type="compositionally biased region" description="Polar residues" evidence="2">
    <location>
        <begin position="1196"/>
        <end position="1205"/>
    </location>
</feature>
<dbReference type="InterPro" id="IPR046432">
    <property type="entry name" value="TASOR"/>
</dbReference>
<feature type="region of interest" description="Disordered" evidence="2">
    <location>
        <begin position="1175"/>
        <end position="1232"/>
    </location>
</feature>